<evidence type="ECO:0000313" key="7">
    <source>
        <dbReference type="EMBL" id="PIK39011.1"/>
    </source>
</evidence>
<dbReference type="GO" id="GO:0043161">
    <property type="term" value="P:proteasome-mediated ubiquitin-dependent protein catabolic process"/>
    <property type="evidence" value="ECO:0007669"/>
    <property type="project" value="TreeGrafter"/>
</dbReference>
<dbReference type="GO" id="GO:0005838">
    <property type="term" value="C:proteasome regulatory particle"/>
    <property type="evidence" value="ECO:0007669"/>
    <property type="project" value="InterPro"/>
</dbReference>
<evidence type="ECO:0000313" key="8">
    <source>
        <dbReference type="EMBL" id="PIK50327.1"/>
    </source>
</evidence>
<keyword evidence="9" id="KW-1185">Reference proteome</keyword>
<dbReference type="FunFam" id="3.40.140.10:FF:000009">
    <property type="entry name" value="26S proteasome non-ATPase regulatory subunit 7"/>
    <property type="match status" value="1"/>
</dbReference>
<evidence type="ECO:0000256" key="3">
    <source>
        <dbReference type="ARBA" id="ARBA00071765"/>
    </source>
</evidence>
<dbReference type="AlphaFoldDB" id="A0A2G8JTC0"/>
<dbReference type="STRING" id="307972.A0A2G8JTC0"/>
<dbReference type="Pfam" id="PF13012">
    <property type="entry name" value="MitMem_reg"/>
    <property type="match status" value="1"/>
</dbReference>
<dbReference type="PANTHER" id="PTHR10540">
    <property type="entry name" value="EUKARYOTIC TRANSLATION INITIATION FACTOR 3 SUBUNIT F-RELATED"/>
    <property type="match status" value="1"/>
</dbReference>
<dbReference type="InterPro" id="IPR000555">
    <property type="entry name" value="JAMM/MPN+_dom"/>
</dbReference>
<evidence type="ECO:0000256" key="5">
    <source>
        <dbReference type="SAM" id="MobiDB-lite"/>
    </source>
</evidence>
<evidence type="ECO:0000313" key="9">
    <source>
        <dbReference type="Proteomes" id="UP000230750"/>
    </source>
</evidence>
<gene>
    <name evidence="8" type="ORF">BSL78_12787</name>
    <name evidence="7" type="ORF">BSL78_24158</name>
</gene>
<dbReference type="GO" id="GO:0008237">
    <property type="term" value="F:metallopeptidase activity"/>
    <property type="evidence" value="ECO:0007669"/>
    <property type="project" value="InterPro"/>
</dbReference>
<dbReference type="Pfam" id="PF01398">
    <property type="entry name" value="JAB"/>
    <property type="match status" value="1"/>
</dbReference>
<dbReference type="Proteomes" id="UP000230750">
    <property type="component" value="Unassembled WGS sequence"/>
</dbReference>
<evidence type="ECO:0000259" key="6">
    <source>
        <dbReference type="PROSITE" id="PS50249"/>
    </source>
</evidence>
<dbReference type="InterPro" id="IPR024969">
    <property type="entry name" value="EIF3F/CSN6-like_C"/>
</dbReference>
<dbReference type="InterPro" id="IPR033858">
    <property type="entry name" value="MPN_RPN7_8"/>
</dbReference>
<proteinExistence type="inferred from homology"/>
<dbReference type="InterPro" id="IPR037518">
    <property type="entry name" value="MPN"/>
</dbReference>
<dbReference type="OrthoDB" id="10256771at2759"/>
<keyword evidence="2 7" id="KW-0647">Proteasome</keyword>
<comment type="similarity">
    <text evidence="1">Belongs to the peptidase M67A family.</text>
</comment>
<sequence>MSSPAPITPDIKRVVVHPLVLLSVVDHFNRIKNQRRVVGVLLGSWRQGILDIANSFAVPFDEDDKDTSVWFLDHDYLEHMYGMFKKVNAREKIVGWYHTGPKLHQNDIQINELIRKYCPNSVLVIIDAKPKEIGLPTEAYIAVEEVHDDGTPTSKTFEHIPSEMGAEEAEEVGVEHLLRDIKDTSVGTLSQRITAQVLGLKGLHSQIENISSYLQKVGKGELPVNHTIIYQLQDVFNLLPDVNVSEFVRSLTIKTNDQMLVVYLASLIRSVVALHTLIDNKVQNRDLEKQEGKEKKDDKEKNKEKDKDKNNDKDDKTGDKKDDKTKDKKEDKTKDKKDNKTKDSKDSKKDAKK</sequence>
<evidence type="ECO:0000256" key="4">
    <source>
        <dbReference type="ARBA" id="ARBA00075094"/>
    </source>
</evidence>
<reference evidence="7 9" key="1">
    <citation type="journal article" date="2017" name="PLoS Biol.">
        <title>The sea cucumber genome provides insights into morphological evolution and visceral regeneration.</title>
        <authorList>
            <person name="Zhang X."/>
            <person name="Sun L."/>
            <person name="Yuan J."/>
            <person name="Sun Y."/>
            <person name="Gao Y."/>
            <person name="Zhang L."/>
            <person name="Li S."/>
            <person name="Dai H."/>
            <person name="Hamel J.F."/>
            <person name="Liu C."/>
            <person name="Yu Y."/>
            <person name="Liu S."/>
            <person name="Lin W."/>
            <person name="Guo K."/>
            <person name="Jin S."/>
            <person name="Xu P."/>
            <person name="Storey K.B."/>
            <person name="Huan P."/>
            <person name="Zhang T."/>
            <person name="Zhou Y."/>
            <person name="Zhang J."/>
            <person name="Lin C."/>
            <person name="Li X."/>
            <person name="Xing L."/>
            <person name="Huo D."/>
            <person name="Sun M."/>
            <person name="Wang L."/>
            <person name="Mercier A."/>
            <person name="Li F."/>
            <person name="Yang H."/>
            <person name="Xiang J."/>
        </authorList>
    </citation>
    <scope>NUCLEOTIDE SEQUENCE [LARGE SCALE GENOMIC DNA]</scope>
    <source>
        <strain evidence="7">Shaxun</strain>
        <tissue evidence="7">Muscle</tissue>
    </source>
</reference>
<dbReference type="PROSITE" id="PS50249">
    <property type="entry name" value="MPN"/>
    <property type="match status" value="1"/>
</dbReference>
<evidence type="ECO:0000256" key="2">
    <source>
        <dbReference type="ARBA" id="ARBA00022942"/>
    </source>
</evidence>
<protein>
    <recommendedName>
        <fullName evidence="3">26S proteasome non-ATPase regulatory subunit 7</fullName>
    </recommendedName>
    <alternativeName>
        <fullName evidence="4">26S proteasome regulatory subunit RPN8</fullName>
    </alternativeName>
</protein>
<accession>A0A2G8JTC0</accession>
<evidence type="ECO:0000256" key="1">
    <source>
        <dbReference type="ARBA" id="ARBA00008568"/>
    </source>
</evidence>
<dbReference type="Gene3D" id="3.40.140.10">
    <property type="entry name" value="Cytidine Deaminase, domain 2"/>
    <property type="match status" value="1"/>
</dbReference>
<comment type="caution">
    <text evidence="7">The sequence shown here is derived from an EMBL/GenBank/DDBJ whole genome shotgun (WGS) entry which is preliminary data.</text>
</comment>
<feature type="domain" description="MPN" evidence="6">
    <location>
        <begin position="14"/>
        <end position="146"/>
    </location>
</feature>
<name>A0A2G8JTC0_STIJA</name>
<dbReference type="PANTHER" id="PTHR10540:SF7">
    <property type="entry name" value="26S PROTEASOME NON-ATPASE REGULATORY SUBUNIT 7"/>
    <property type="match status" value="1"/>
</dbReference>
<dbReference type="CDD" id="cd08062">
    <property type="entry name" value="MPN_RPN7_8"/>
    <property type="match status" value="1"/>
</dbReference>
<organism evidence="7 9">
    <name type="scientific">Stichopus japonicus</name>
    <name type="common">Sea cucumber</name>
    <dbReference type="NCBI Taxonomy" id="307972"/>
    <lineage>
        <taxon>Eukaryota</taxon>
        <taxon>Metazoa</taxon>
        <taxon>Echinodermata</taxon>
        <taxon>Eleutherozoa</taxon>
        <taxon>Echinozoa</taxon>
        <taxon>Holothuroidea</taxon>
        <taxon>Aspidochirotacea</taxon>
        <taxon>Aspidochirotida</taxon>
        <taxon>Stichopodidae</taxon>
        <taxon>Apostichopus</taxon>
    </lineage>
</organism>
<dbReference type="EMBL" id="MRZV01000423">
    <property type="protein sequence ID" value="PIK50327.1"/>
    <property type="molecule type" value="Genomic_DNA"/>
</dbReference>
<feature type="region of interest" description="Disordered" evidence="5">
    <location>
        <begin position="288"/>
        <end position="353"/>
    </location>
</feature>
<dbReference type="EMBL" id="MRZV01001288">
    <property type="protein sequence ID" value="PIK39011.1"/>
    <property type="molecule type" value="Genomic_DNA"/>
</dbReference>
<dbReference type="SMART" id="SM00232">
    <property type="entry name" value="JAB_MPN"/>
    <property type="match status" value="1"/>
</dbReference>